<proteinExistence type="predicted"/>
<dbReference type="RefSeq" id="WP_215821609.1">
    <property type="nucleotide sequence ID" value="NZ_JAGSOY010000072.1"/>
</dbReference>
<dbReference type="Proteomes" id="UP000690515">
    <property type="component" value="Unassembled WGS sequence"/>
</dbReference>
<feature type="chain" id="PRO_5045403490" description="VCBS repeat-containing protein" evidence="1">
    <location>
        <begin position="23"/>
        <end position="777"/>
    </location>
</feature>
<name>A0ABS5ZK01_9GAMM</name>
<dbReference type="SUPFAM" id="SSF69318">
    <property type="entry name" value="Integrin alpha N-terminal domain"/>
    <property type="match status" value="1"/>
</dbReference>
<evidence type="ECO:0000313" key="3">
    <source>
        <dbReference type="Proteomes" id="UP000690515"/>
    </source>
</evidence>
<accession>A0ABS5ZK01</accession>
<keyword evidence="3" id="KW-1185">Reference proteome</keyword>
<comment type="caution">
    <text evidence="2">The sequence shown here is derived from an EMBL/GenBank/DDBJ whole genome shotgun (WGS) entry which is preliminary data.</text>
</comment>
<gene>
    <name evidence="2" type="ORF">KCG35_19825</name>
</gene>
<keyword evidence="1" id="KW-0732">Signal</keyword>
<dbReference type="InterPro" id="IPR028994">
    <property type="entry name" value="Integrin_alpha_N"/>
</dbReference>
<protein>
    <recommendedName>
        <fullName evidence="4">VCBS repeat-containing protein</fullName>
    </recommendedName>
</protein>
<evidence type="ECO:0000313" key="2">
    <source>
        <dbReference type="EMBL" id="MBU2713322.1"/>
    </source>
</evidence>
<organism evidence="2 3">
    <name type="scientific">Zooshikella harenae</name>
    <dbReference type="NCBI Taxonomy" id="2827238"/>
    <lineage>
        <taxon>Bacteria</taxon>
        <taxon>Pseudomonadati</taxon>
        <taxon>Pseudomonadota</taxon>
        <taxon>Gammaproteobacteria</taxon>
        <taxon>Oceanospirillales</taxon>
        <taxon>Zooshikellaceae</taxon>
        <taxon>Zooshikella</taxon>
    </lineage>
</organism>
<reference evidence="2 3" key="1">
    <citation type="submission" date="2021-04" db="EMBL/GenBank/DDBJ databases">
        <authorList>
            <person name="Pira H."/>
            <person name="Risdian C."/>
            <person name="Wink J."/>
        </authorList>
    </citation>
    <scope>NUCLEOTIDE SEQUENCE [LARGE SCALE GENOMIC DNA]</scope>
    <source>
        <strain evidence="2 3">WH53</strain>
    </source>
</reference>
<feature type="signal peptide" evidence="1">
    <location>
        <begin position="1"/>
        <end position="22"/>
    </location>
</feature>
<dbReference type="EMBL" id="JAGSOY010000072">
    <property type="protein sequence ID" value="MBU2713322.1"/>
    <property type="molecule type" value="Genomic_DNA"/>
</dbReference>
<sequence length="777" mass="88125">MIKKFISCIIACCLSSPSISDAYNFERDSFDFSLYSNPVIQKRGCKYTRYGGRHDRDWACTKRFYFNAIESNYFIKVYNPLSSSGLLLSPQNIYEKVFHKGARDSWLSTHLILSKGHTWPINSNLLSSKLSNESSWSQNQSKITAYYADFNADDYGDVLLTSPAFPQNPVILLGTANEPLPKAIILDDFVKQRGLDLVNAKVFIQDRNKDGRDDLIIKKAGSPDIIAFAEPNGSFLKADVDTGIGKYQGPSQFRSQFCNRSLLTKHPENPSSVQYDDICKTAYVTPPQSGSTQLEELIPIDNSANICPVLTRTVQEKNTIIEQLSSLTRRYKDIVSSLDNELSLQSLVSAKSHAYKALQVAIKTEYKANLDLLAAKRLYAEYHYQWESCKSISGNCVNEQTLLNKQKSIVKELTLTLDQSVKHRQEMQFVYDQAVINYENQLILLVELDQQLNHLLSEYYVLAEKELAVFKEYSQLDGATAKIRYSLDWDKQLQKYKDLNNSLGVSFKATPLTDVKIIASLPKQRQETPIGDHDISLPNVLYTAIDKDNLLGYEPSLMPSGEGVLNQTIKRSPSSSVKVPDHINATIGLSMSGYCLSYAPNSPYPQNLQSLGAHVAPSLQYEFEEEVKRSYIAKYNLYKYIQTIVKTKKKKRWFKKKKKTYIIRKVITKDWFNISFDSNRPEYSFTLAEQDAITQQVKANLIHRANNMIGVMYGTPSSSCNLKLSEDCLAGYWLGQQDGPDGDSKAIAHFKAGNNQWVSEKVFGIRYLTQSKWMSFK</sequence>
<evidence type="ECO:0000256" key="1">
    <source>
        <dbReference type="SAM" id="SignalP"/>
    </source>
</evidence>
<evidence type="ECO:0008006" key="4">
    <source>
        <dbReference type="Google" id="ProtNLM"/>
    </source>
</evidence>